<dbReference type="PROSITE" id="PS51257">
    <property type="entry name" value="PROKAR_LIPOPROTEIN"/>
    <property type="match status" value="1"/>
</dbReference>
<organism evidence="2 3">
    <name type="scientific">Microcella alkaliphila</name>
    <dbReference type="NCBI Taxonomy" id="279828"/>
    <lineage>
        <taxon>Bacteria</taxon>
        <taxon>Bacillati</taxon>
        <taxon>Actinomycetota</taxon>
        <taxon>Actinomycetes</taxon>
        <taxon>Micrococcales</taxon>
        <taxon>Microbacteriaceae</taxon>
        <taxon>Microcella</taxon>
    </lineage>
</organism>
<reference evidence="2 3" key="2">
    <citation type="submission" date="2016-01" db="EMBL/GenBank/DDBJ databases">
        <title>Microcella alkaliphila JAM AC0309 whole genome shotgun sequence.</title>
        <authorList>
            <person name="Kurata A."/>
            <person name="Hirose Y."/>
            <person name="Kishimoto N."/>
            <person name="Kobayashi T."/>
        </authorList>
    </citation>
    <scope>NUCLEOTIDE SEQUENCE [LARGE SCALE GENOMIC DNA]</scope>
    <source>
        <strain evidence="2 3">JAM AC0309</strain>
    </source>
</reference>
<gene>
    <name evidence="2" type="ORF">MalAC0309_2401</name>
</gene>
<feature type="signal peptide" evidence="1">
    <location>
        <begin position="1"/>
        <end position="25"/>
    </location>
</feature>
<dbReference type="AlphaFoldDB" id="A0A0U4WZX2"/>
<dbReference type="KEGG" id="malk:MalAC0309_2401"/>
<proteinExistence type="predicted"/>
<sequence>MKTRMAATLALAAAVMVGVSGCTFSANIATQKEYDPSDGVGTTIERVSVRNVMLIGESNDELNLVMTVANNSDEQQTLSVQWEAGGTRETETVTLEPLGLTRVGGPDDEQSIIVTGTGATMGGLYPIFFTYGDAEGSEILVPVLDGTLPEYELFVPSAIER</sequence>
<name>A0A0U4WZX2_9MICO</name>
<evidence type="ECO:0000313" key="2">
    <source>
        <dbReference type="EMBL" id="BAU33242.1"/>
    </source>
</evidence>
<evidence type="ECO:0000256" key="1">
    <source>
        <dbReference type="SAM" id="SignalP"/>
    </source>
</evidence>
<evidence type="ECO:0000313" key="3">
    <source>
        <dbReference type="Proteomes" id="UP000218965"/>
    </source>
</evidence>
<dbReference type="EMBL" id="AP017315">
    <property type="protein sequence ID" value="BAU33242.1"/>
    <property type="molecule type" value="Genomic_DNA"/>
</dbReference>
<reference evidence="3" key="1">
    <citation type="submission" date="2015-12" db="EMBL/GenBank/DDBJ databases">
        <authorList>
            <person name="Shamseldin A."/>
            <person name="Moawad H."/>
            <person name="Abd El-Rahim W.M."/>
            <person name="Sadowsky M.J."/>
        </authorList>
    </citation>
    <scope>NUCLEOTIDE SEQUENCE [LARGE SCALE GENOMIC DNA]</scope>
    <source>
        <strain evidence="3">JAM AC0309</strain>
    </source>
</reference>
<feature type="chain" id="PRO_5038740503" evidence="1">
    <location>
        <begin position="26"/>
        <end position="161"/>
    </location>
</feature>
<accession>A0A0U4WZX2</accession>
<protein>
    <submittedName>
        <fullName evidence="2">Conserved secreted protein</fullName>
    </submittedName>
</protein>
<keyword evidence="1" id="KW-0732">Signal</keyword>
<dbReference type="Proteomes" id="UP000218965">
    <property type="component" value="Chromosome"/>
</dbReference>